<dbReference type="AlphaFoldDB" id="A0A835ZGL2"/>
<organism evidence="2 3">
    <name type="scientific">Tribonema minus</name>
    <dbReference type="NCBI Taxonomy" id="303371"/>
    <lineage>
        <taxon>Eukaryota</taxon>
        <taxon>Sar</taxon>
        <taxon>Stramenopiles</taxon>
        <taxon>Ochrophyta</taxon>
        <taxon>PX clade</taxon>
        <taxon>Xanthophyceae</taxon>
        <taxon>Tribonematales</taxon>
        <taxon>Tribonemataceae</taxon>
        <taxon>Tribonema</taxon>
    </lineage>
</organism>
<dbReference type="Proteomes" id="UP000664859">
    <property type="component" value="Unassembled WGS sequence"/>
</dbReference>
<sequence>MQQRERNQGAEPVEDAQLCTLCSGITIFTHHLRNRGQPPLCLGFSRSQLGRVDIEADEEVLDKDQDFVKLAVGTRNPNANENGTRATAGGAHVVTHDFAAAAAAAAAGAGSRQAELGPDRPVSPQQHTHTQQQRRQRQQEEPWPDALAAFAQQQRQQQQQEEPWPDTLAAFAVKSGDAMQKQAKAMGSFWSRALPNFTPNFKSFAHENLELAKVLPGKSFGFAKKWAKHALDDPDLTGRDP</sequence>
<name>A0A835ZGL2_9STRA</name>
<accession>A0A835ZGL2</accession>
<evidence type="ECO:0000256" key="1">
    <source>
        <dbReference type="SAM" id="MobiDB-lite"/>
    </source>
</evidence>
<comment type="caution">
    <text evidence="2">The sequence shown here is derived from an EMBL/GenBank/DDBJ whole genome shotgun (WGS) entry which is preliminary data.</text>
</comment>
<protein>
    <submittedName>
        <fullName evidence="2">Uncharacterized protein</fullName>
    </submittedName>
</protein>
<keyword evidence="3" id="KW-1185">Reference proteome</keyword>
<evidence type="ECO:0000313" key="2">
    <source>
        <dbReference type="EMBL" id="KAG5191849.1"/>
    </source>
</evidence>
<evidence type="ECO:0000313" key="3">
    <source>
        <dbReference type="Proteomes" id="UP000664859"/>
    </source>
</evidence>
<dbReference type="EMBL" id="JAFCMP010000013">
    <property type="protein sequence ID" value="KAG5191849.1"/>
    <property type="molecule type" value="Genomic_DNA"/>
</dbReference>
<reference evidence="2" key="1">
    <citation type="submission" date="2021-02" db="EMBL/GenBank/DDBJ databases">
        <title>First Annotated Genome of the Yellow-green Alga Tribonema minus.</title>
        <authorList>
            <person name="Mahan K.M."/>
        </authorList>
    </citation>
    <scope>NUCLEOTIDE SEQUENCE</scope>
    <source>
        <strain evidence="2">UTEX B ZZ1240</strain>
    </source>
</reference>
<feature type="region of interest" description="Disordered" evidence="1">
    <location>
        <begin position="109"/>
        <end position="142"/>
    </location>
</feature>
<proteinExistence type="predicted"/>
<gene>
    <name evidence="2" type="ORF">JKP88DRAFT_294563</name>
</gene>